<dbReference type="AlphaFoldDB" id="A0A931I2L4"/>
<sequence>MDLATLAALNAERAARRAAVLVTPLAGGPVRLVRGGDDLAGDPLGPAIGEAFRSGRSATIATEAGEMFLTASLPPPRLVLIGAVHISQALAPIAAIAGFDTVVVDPRTAFATPERFAGVTLHAEWPEDVLPGLGLDPYTALAALTHDPKIDDFALTHALERGCFYVGALGSRKTHARRLERLTASPEALSRIEAPIGLDIGAVSPAEIAVSVIASVIAALRRRPA</sequence>
<proteinExistence type="predicted"/>
<accession>A0A931I2L4</accession>
<comment type="caution">
    <text evidence="2">The sequence shown here is derived from an EMBL/GenBank/DDBJ whole genome shotgun (WGS) entry which is preliminary data.</text>
</comment>
<keyword evidence="3" id="KW-1185">Reference proteome</keyword>
<protein>
    <submittedName>
        <fullName evidence="2">XdhC family protein</fullName>
    </submittedName>
</protein>
<evidence type="ECO:0000259" key="1">
    <source>
        <dbReference type="Pfam" id="PF13478"/>
    </source>
</evidence>
<feature type="domain" description="XdhC Rossmann" evidence="1">
    <location>
        <begin position="78"/>
        <end position="215"/>
    </location>
</feature>
<gene>
    <name evidence="2" type="ORF">I5731_08060</name>
</gene>
<evidence type="ECO:0000313" key="2">
    <source>
        <dbReference type="EMBL" id="MBH0237771.1"/>
    </source>
</evidence>
<organism evidence="2 3">
    <name type="scientific">Methylobrevis albus</name>
    <dbReference type="NCBI Taxonomy" id="2793297"/>
    <lineage>
        <taxon>Bacteria</taxon>
        <taxon>Pseudomonadati</taxon>
        <taxon>Pseudomonadota</taxon>
        <taxon>Alphaproteobacteria</taxon>
        <taxon>Hyphomicrobiales</taxon>
        <taxon>Pleomorphomonadaceae</taxon>
        <taxon>Methylobrevis</taxon>
    </lineage>
</organism>
<dbReference type="RefSeq" id="WP_197310847.1">
    <property type="nucleotide sequence ID" value="NZ_JADZLT010000049.1"/>
</dbReference>
<name>A0A931I2L4_9HYPH</name>
<dbReference type="PANTHER" id="PTHR30388:SF4">
    <property type="entry name" value="MOLYBDENUM COFACTOR INSERTION CHAPERONE PAOD"/>
    <property type="match status" value="1"/>
</dbReference>
<dbReference type="Gene3D" id="3.40.50.720">
    <property type="entry name" value="NAD(P)-binding Rossmann-like Domain"/>
    <property type="match status" value="1"/>
</dbReference>
<dbReference type="InterPro" id="IPR027051">
    <property type="entry name" value="XdhC_Rossmann_dom"/>
</dbReference>
<dbReference type="Pfam" id="PF13478">
    <property type="entry name" value="XdhC_C"/>
    <property type="match status" value="1"/>
</dbReference>
<reference evidence="2" key="1">
    <citation type="submission" date="2020-12" db="EMBL/GenBank/DDBJ databases">
        <title>Methylobrevis albus sp. nov., isolated from fresh water lack sediment.</title>
        <authorList>
            <person name="Zou Q."/>
        </authorList>
    </citation>
    <scope>NUCLEOTIDE SEQUENCE</scope>
    <source>
        <strain evidence="2">L22</strain>
    </source>
</reference>
<dbReference type="InterPro" id="IPR052698">
    <property type="entry name" value="MoCofactor_Util/Proc"/>
</dbReference>
<dbReference type="EMBL" id="JADZLT010000049">
    <property type="protein sequence ID" value="MBH0237771.1"/>
    <property type="molecule type" value="Genomic_DNA"/>
</dbReference>
<evidence type="ECO:0000313" key="3">
    <source>
        <dbReference type="Proteomes" id="UP000631694"/>
    </source>
</evidence>
<dbReference type="PANTHER" id="PTHR30388">
    <property type="entry name" value="ALDEHYDE OXIDOREDUCTASE MOLYBDENUM COFACTOR ASSEMBLY PROTEIN"/>
    <property type="match status" value="1"/>
</dbReference>
<dbReference type="Proteomes" id="UP000631694">
    <property type="component" value="Unassembled WGS sequence"/>
</dbReference>